<keyword evidence="4" id="KW-0227">DNA damage</keyword>
<dbReference type="Gene3D" id="3.30.70.270">
    <property type="match status" value="1"/>
</dbReference>
<dbReference type="GO" id="GO:0005657">
    <property type="term" value="C:replication fork"/>
    <property type="evidence" value="ECO:0007669"/>
    <property type="project" value="TreeGrafter"/>
</dbReference>
<dbReference type="GO" id="GO:0046872">
    <property type="term" value="F:metal ion binding"/>
    <property type="evidence" value="ECO:0007669"/>
    <property type="project" value="UniProtKB-KW"/>
</dbReference>
<name>A0A1Y5IDD0_OSTTA</name>
<evidence type="ECO:0000256" key="3">
    <source>
        <dbReference type="ARBA" id="ARBA00022723"/>
    </source>
</evidence>
<dbReference type="AlphaFoldDB" id="A0A1Y5IDD0"/>
<evidence type="ECO:0000313" key="8">
    <source>
        <dbReference type="EMBL" id="OUS47599.1"/>
    </source>
</evidence>
<gene>
    <name evidence="8" type="ORF">BE221DRAFT_8105</name>
</gene>
<protein>
    <submittedName>
        <fullName evidence="8">DNA polymerase iota/DNA damage inducible protein</fullName>
    </submittedName>
</protein>
<dbReference type="GO" id="GO:0003887">
    <property type="term" value="F:DNA-directed DNA polymerase activity"/>
    <property type="evidence" value="ECO:0007669"/>
    <property type="project" value="TreeGrafter"/>
</dbReference>
<dbReference type="InterPro" id="IPR052230">
    <property type="entry name" value="DNA_polymerase_eta"/>
</dbReference>
<comment type="subcellular location">
    <subcellularLocation>
        <location evidence="1">Nucleus</location>
    </subcellularLocation>
</comment>
<dbReference type="InterPro" id="IPR043128">
    <property type="entry name" value="Rev_trsase/Diguanyl_cyclase"/>
</dbReference>
<dbReference type="Gene3D" id="3.40.1170.60">
    <property type="match status" value="1"/>
</dbReference>
<evidence type="ECO:0000259" key="7">
    <source>
        <dbReference type="PROSITE" id="PS50173"/>
    </source>
</evidence>
<dbReference type="SUPFAM" id="SSF56672">
    <property type="entry name" value="DNA/RNA polymerases"/>
    <property type="match status" value="1"/>
</dbReference>
<evidence type="ECO:0000256" key="4">
    <source>
        <dbReference type="ARBA" id="ARBA00022763"/>
    </source>
</evidence>
<dbReference type="Proteomes" id="UP000195557">
    <property type="component" value="Unassembled WGS sequence"/>
</dbReference>
<dbReference type="InterPro" id="IPR043502">
    <property type="entry name" value="DNA/RNA_pol_sf"/>
</dbReference>
<dbReference type="PANTHER" id="PTHR45873">
    <property type="entry name" value="DNA POLYMERASE ETA"/>
    <property type="match status" value="1"/>
</dbReference>
<sequence length="524" mass="58291">MMETTVKDDFGGPRPHSKRRGRCVLHVDADAFFAQVEALRDERLRGIPIAVRQHGDIVCVCHRARALGAKKHDDVDACRTLLENNGGKVIHVNTTAEHLVSYEPYTRMSYELHAKLHAACERLRLDGKGIVIYEKASIDEAYVQIEHGSKPSERGKTFAESIRRAIFKECGLVVSVGVARNKLLAKIASKFAKPDGVVVIEDDDDLERTFRKLSSSELPHCKGELVRAKLTKHGLHTAWDVRSMNAKRLESLIGLAPKPALELCKAAHGVDDAEVIQRVNEKSSLSTQMTLTIKPRPMPRNVGGEVGVTGGPAGMFNPLTCGEHDRIALTMTALTRELCEKIKVHELYTKRWPITMGVKIKIHGTSVQYNRSAAFPVKFDNAMEENVPITMAKKATELAVLAVGQRKTEIIQHITVSASNFKSSTGEKEKTRDEIISAETDPLKKAISRMNEKRERDKKALRKSAKRARNERWIAGDVPLPPVELLLALVGGWEGDDSEEECILEVNECRRALANRQMKCNIDG</sequence>
<evidence type="ECO:0000256" key="2">
    <source>
        <dbReference type="ARBA" id="ARBA00022679"/>
    </source>
</evidence>
<accession>A0A1Y5IDD0</accession>
<evidence type="ECO:0000256" key="6">
    <source>
        <dbReference type="ARBA" id="ARBA00023242"/>
    </source>
</evidence>
<organism evidence="8">
    <name type="scientific">Ostreococcus tauri</name>
    <name type="common">Marine green alga</name>
    <dbReference type="NCBI Taxonomy" id="70448"/>
    <lineage>
        <taxon>Eukaryota</taxon>
        <taxon>Viridiplantae</taxon>
        <taxon>Chlorophyta</taxon>
        <taxon>Mamiellophyceae</taxon>
        <taxon>Mamiellales</taxon>
        <taxon>Bathycoccaceae</taxon>
        <taxon>Ostreococcus</taxon>
    </lineage>
</organism>
<dbReference type="InterPro" id="IPR001126">
    <property type="entry name" value="UmuC"/>
</dbReference>
<proteinExistence type="predicted"/>
<keyword evidence="5" id="KW-0234">DNA repair</keyword>
<dbReference type="EMBL" id="KZ155778">
    <property type="protein sequence ID" value="OUS47599.1"/>
    <property type="molecule type" value="Genomic_DNA"/>
</dbReference>
<dbReference type="Pfam" id="PF00817">
    <property type="entry name" value="IMS"/>
    <property type="match status" value="1"/>
</dbReference>
<reference evidence="8" key="1">
    <citation type="submission" date="2017-04" db="EMBL/GenBank/DDBJ databases">
        <title>Population genomics of picophytoplankton unveils novel chromosome hypervariability.</title>
        <authorList>
            <consortium name="DOE Joint Genome Institute"/>
            <person name="Blanc-Mathieu R."/>
            <person name="Krasovec M."/>
            <person name="Hebrard M."/>
            <person name="Yau S."/>
            <person name="Desgranges E."/>
            <person name="Martin J."/>
            <person name="Schackwitz W."/>
            <person name="Kuo A."/>
            <person name="Salin G."/>
            <person name="Donnadieu C."/>
            <person name="Desdevises Y."/>
            <person name="Sanchez-Ferandin S."/>
            <person name="Moreau H."/>
            <person name="Rivals E."/>
            <person name="Grigoriev I.V."/>
            <person name="Grimsley N."/>
            <person name="Eyre-Walker A."/>
            <person name="Piganeau G."/>
        </authorList>
    </citation>
    <scope>NUCLEOTIDE SEQUENCE [LARGE SCALE GENOMIC DNA]</scope>
    <source>
        <strain evidence="8">RCC 1115</strain>
    </source>
</reference>
<dbReference type="GO" id="GO:0042276">
    <property type="term" value="P:error-prone translesion synthesis"/>
    <property type="evidence" value="ECO:0007669"/>
    <property type="project" value="TreeGrafter"/>
</dbReference>
<dbReference type="GO" id="GO:0035861">
    <property type="term" value="C:site of double-strand break"/>
    <property type="evidence" value="ECO:0007669"/>
    <property type="project" value="TreeGrafter"/>
</dbReference>
<evidence type="ECO:0000256" key="5">
    <source>
        <dbReference type="ARBA" id="ARBA00023204"/>
    </source>
</evidence>
<keyword evidence="3" id="KW-0479">Metal-binding</keyword>
<feature type="domain" description="UmuC" evidence="7">
    <location>
        <begin position="24"/>
        <end position="219"/>
    </location>
</feature>
<dbReference type="PANTHER" id="PTHR45873:SF1">
    <property type="entry name" value="DNA POLYMERASE ETA"/>
    <property type="match status" value="1"/>
</dbReference>
<dbReference type="GO" id="GO:0009314">
    <property type="term" value="P:response to radiation"/>
    <property type="evidence" value="ECO:0007669"/>
    <property type="project" value="TreeGrafter"/>
</dbReference>
<keyword evidence="6" id="KW-0539">Nucleus</keyword>
<dbReference type="PROSITE" id="PS50173">
    <property type="entry name" value="UMUC"/>
    <property type="match status" value="1"/>
</dbReference>
<dbReference type="eggNOG" id="KOG2094">
    <property type="taxonomic scope" value="Eukaryota"/>
</dbReference>
<dbReference type="GO" id="GO:0006281">
    <property type="term" value="P:DNA repair"/>
    <property type="evidence" value="ECO:0007669"/>
    <property type="project" value="UniProtKB-KW"/>
</dbReference>
<evidence type="ECO:0000256" key="1">
    <source>
        <dbReference type="ARBA" id="ARBA00004123"/>
    </source>
</evidence>
<keyword evidence="2" id="KW-0808">Transferase</keyword>
<dbReference type="GO" id="GO:0005634">
    <property type="term" value="C:nucleus"/>
    <property type="evidence" value="ECO:0007669"/>
    <property type="project" value="UniProtKB-SubCell"/>
</dbReference>